<protein>
    <submittedName>
        <fullName evidence="1">Uncharacterized protein</fullName>
    </submittedName>
</protein>
<comment type="caution">
    <text evidence="1">The sequence shown here is derived from an EMBL/GenBank/DDBJ whole genome shotgun (WGS) entry which is preliminary data.</text>
</comment>
<accession>X0WDN0</accession>
<dbReference type="Pfam" id="PF03237">
    <property type="entry name" value="Terminase_6N"/>
    <property type="match status" value="1"/>
</dbReference>
<sequence>MTSSVSKQELFELLEEKKRRQKYNKLSLYDPYDWQKQFHKNGATDQQRLLMTGNRCGKTESGCYEDAMHLTGRYPDWWEGKRYNRPVKMVVACNTTSVTRDVLQDRLLGENSVGDPEQEGSGTIPQDCIAGHLNFPGVPGAYQILYIKHESGLGNSSIYFKAYEQGQKAIMGKGYDIVHIDEECPDDFYRQAVVRTLDNAGCVYLTFTPENGLTRLVAE</sequence>
<organism evidence="1">
    <name type="scientific">marine sediment metagenome</name>
    <dbReference type="NCBI Taxonomy" id="412755"/>
    <lineage>
        <taxon>unclassified sequences</taxon>
        <taxon>metagenomes</taxon>
        <taxon>ecological metagenomes</taxon>
    </lineage>
</organism>
<dbReference type="AlphaFoldDB" id="X0WDN0"/>
<name>X0WDN0_9ZZZZ</name>
<reference evidence="1" key="1">
    <citation type="journal article" date="2014" name="Front. Microbiol.">
        <title>High frequency of phylogenetically diverse reductive dehalogenase-homologous genes in deep subseafloor sedimentary metagenomes.</title>
        <authorList>
            <person name="Kawai M."/>
            <person name="Futagami T."/>
            <person name="Toyoda A."/>
            <person name="Takaki Y."/>
            <person name="Nishi S."/>
            <person name="Hori S."/>
            <person name="Arai W."/>
            <person name="Tsubouchi T."/>
            <person name="Morono Y."/>
            <person name="Uchiyama I."/>
            <person name="Ito T."/>
            <person name="Fujiyama A."/>
            <person name="Inagaki F."/>
            <person name="Takami H."/>
        </authorList>
    </citation>
    <scope>NUCLEOTIDE SEQUENCE</scope>
    <source>
        <strain evidence="1">Expedition CK06-06</strain>
    </source>
</reference>
<dbReference type="EMBL" id="BARS01027335">
    <property type="protein sequence ID" value="GAG10781.1"/>
    <property type="molecule type" value="Genomic_DNA"/>
</dbReference>
<feature type="non-terminal residue" evidence="1">
    <location>
        <position position="219"/>
    </location>
</feature>
<gene>
    <name evidence="1" type="ORF">S01H1_42945</name>
</gene>
<proteinExistence type="predicted"/>
<evidence type="ECO:0000313" key="1">
    <source>
        <dbReference type="EMBL" id="GAG10781.1"/>
    </source>
</evidence>